<proteinExistence type="predicted"/>
<name>A0A3D9ZKF2_9ACTN</name>
<feature type="region of interest" description="Disordered" evidence="8">
    <location>
        <begin position="609"/>
        <end position="657"/>
    </location>
</feature>
<feature type="compositionally biased region" description="Low complexity" evidence="8">
    <location>
        <begin position="616"/>
        <end position="651"/>
    </location>
</feature>
<comment type="caution">
    <text evidence="11">The sequence shown here is derived from an EMBL/GenBank/DDBJ whole genome shotgun (WGS) entry which is preliminary data.</text>
</comment>
<evidence type="ECO:0000256" key="6">
    <source>
        <dbReference type="ARBA" id="ARBA00022840"/>
    </source>
</evidence>
<dbReference type="EC" id="2.7.11.1" evidence="1"/>
<evidence type="ECO:0000256" key="9">
    <source>
        <dbReference type="SAM" id="Phobius"/>
    </source>
</evidence>
<dbReference type="PROSITE" id="PS00107">
    <property type="entry name" value="PROTEIN_KINASE_ATP"/>
    <property type="match status" value="1"/>
</dbReference>
<keyword evidence="9" id="KW-0812">Transmembrane</keyword>
<evidence type="ECO:0000256" key="3">
    <source>
        <dbReference type="ARBA" id="ARBA00022679"/>
    </source>
</evidence>
<gene>
    <name evidence="11" type="ORF">DFJ67_3029</name>
</gene>
<dbReference type="CDD" id="cd14014">
    <property type="entry name" value="STKc_PknB_like"/>
    <property type="match status" value="1"/>
</dbReference>
<dbReference type="Proteomes" id="UP000256913">
    <property type="component" value="Unassembled WGS sequence"/>
</dbReference>
<keyword evidence="5 11" id="KW-0418">Kinase</keyword>
<dbReference type="InterPro" id="IPR008271">
    <property type="entry name" value="Ser/Thr_kinase_AS"/>
</dbReference>
<evidence type="ECO:0000256" key="4">
    <source>
        <dbReference type="ARBA" id="ARBA00022741"/>
    </source>
</evidence>
<feature type="compositionally biased region" description="Low complexity" evidence="8">
    <location>
        <begin position="426"/>
        <end position="442"/>
    </location>
</feature>
<feature type="compositionally biased region" description="Low complexity" evidence="8">
    <location>
        <begin position="361"/>
        <end position="413"/>
    </location>
</feature>
<dbReference type="SUPFAM" id="SSF56112">
    <property type="entry name" value="Protein kinase-like (PK-like)"/>
    <property type="match status" value="1"/>
</dbReference>
<keyword evidence="9" id="KW-1133">Transmembrane helix</keyword>
<dbReference type="PROSITE" id="PS50011">
    <property type="entry name" value="PROTEIN_KINASE_DOM"/>
    <property type="match status" value="1"/>
</dbReference>
<dbReference type="EMBL" id="QUMQ01000001">
    <property type="protein sequence ID" value="REF97034.1"/>
    <property type="molecule type" value="Genomic_DNA"/>
</dbReference>
<feature type="compositionally biased region" description="Pro residues" evidence="8">
    <location>
        <begin position="315"/>
        <end position="342"/>
    </location>
</feature>
<keyword evidence="3" id="KW-0808">Transferase</keyword>
<dbReference type="GO" id="GO:0004674">
    <property type="term" value="F:protein serine/threonine kinase activity"/>
    <property type="evidence" value="ECO:0007669"/>
    <property type="project" value="UniProtKB-KW"/>
</dbReference>
<accession>A0A3D9ZKF2</accession>
<feature type="binding site" evidence="7">
    <location>
        <position position="42"/>
    </location>
    <ligand>
        <name>ATP</name>
        <dbReference type="ChEBI" id="CHEBI:30616"/>
    </ligand>
</feature>
<evidence type="ECO:0000256" key="8">
    <source>
        <dbReference type="SAM" id="MobiDB-lite"/>
    </source>
</evidence>
<dbReference type="SMART" id="SM00220">
    <property type="entry name" value="S_TKc"/>
    <property type="match status" value="1"/>
</dbReference>
<feature type="transmembrane region" description="Helical" evidence="9">
    <location>
        <begin position="580"/>
        <end position="601"/>
    </location>
</feature>
<feature type="compositionally biased region" description="Basic and acidic residues" evidence="8">
    <location>
        <begin position="568"/>
        <end position="577"/>
    </location>
</feature>
<dbReference type="RefSeq" id="WP_211333956.1">
    <property type="nucleotide sequence ID" value="NZ_QUMQ01000001.1"/>
</dbReference>
<evidence type="ECO:0000256" key="2">
    <source>
        <dbReference type="ARBA" id="ARBA00022527"/>
    </source>
</evidence>
<keyword evidence="12" id="KW-1185">Reference proteome</keyword>
<protein>
    <recommendedName>
        <fullName evidence="1">non-specific serine/threonine protein kinase</fullName>
        <ecNumber evidence="1">2.7.11.1</ecNumber>
    </recommendedName>
</protein>
<dbReference type="InterPro" id="IPR011009">
    <property type="entry name" value="Kinase-like_dom_sf"/>
</dbReference>
<feature type="region of interest" description="Disordered" evidence="8">
    <location>
        <begin position="278"/>
        <end position="577"/>
    </location>
</feature>
<dbReference type="InterPro" id="IPR017441">
    <property type="entry name" value="Protein_kinase_ATP_BS"/>
</dbReference>
<feature type="domain" description="Protein kinase" evidence="10">
    <location>
        <begin position="13"/>
        <end position="282"/>
    </location>
</feature>
<keyword evidence="2 11" id="KW-0723">Serine/threonine-protein kinase</keyword>
<dbReference type="Gene3D" id="3.30.200.20">
    <property type="entry name" value="Phosphorylase Kinase, domain 1"/>
    <property type="match status" value="1"/>
</dbReference>
<dbReference type="Gene3D" id="1.10.510.10">
    <property type="entry name" value="Transferase(Phosphotransferase) domain 1"/>
    <property type="match status" value="1"/>
</dbReference>
<dbReference type="AlphaFoldDB" id="A0A3D9ZKF2"/>
<dbReference type="PANTHER" id="PTHR43289">
    <property type="entry name" value="MITOGEN-ACTIVATED PROTEIN KINASE KINASE KINASE 20-RELATED"/>
    <property type="match status" value="1"/>
</dbReference>
<feature type="compositionally biased region" description="Basic and acidic residues" evidence="8">
    <location>
        <begin position="280"/>
        <end position="295"/>
    </location>
</feature>
<evidence type="ECO:0000313" key="12">
    <source>
        <dbReference type="Proteomes" id="UP000256913"/>
    </source>
</evidence>
<dbReference type="GO" id="GO:0005524">
    <property type="term" value="F:ATP binding"/>
    <property type="evidence" value="ECO:0007669"/>
    <property type="project" value="UniProtKB-UniRule"/>
</dbReference>
<keyword evidence="6 7" id="KW-0067">ATP-binding</keyword>
<evidence type="ECO:0000313" key="11">
    <source>
        <dbReference type="EMBL" id="REF97034.1"/>
    </source>
</evidence>
<keyword evidence="4 7" id="KW-0547">Nucleotide-binding</keyword>
<feature type="compositionally biased region" description="Low complexity" evidence="8">
    <location>
        <begin position="491"/>
        <end position="551"/>
    </location>
</feature>
<dbReference type="InterPro" id="IPR000719">
    <property type="entry name" value="Prot_kinase_dom"/>
</dbReference>
<feature type="compositionally biased region" description="Low complexity" evidence="8">
    <location>
        <begin position="460"/>
        <end position="480"/>
    </location>
</feature>
<dbReference type="PANTHER" id="PTHR43289:SF6">
    <property type="entry name" value="SERINE_THREONINE-PROTEIN KINASE NEKL-3"/>
    <property type="match status" value="1"/>
</dbReference>
<dbReference type="PROSITE" id="PS00108">
    <property type="entry name" value="PROTEIN_KINASE_ST"/>
    <property type="match status" value="1"/>
</dbReference>
<organism evidence="11 12">
    <name type="scientific">Asanoa ferruginea</name>
    <dbReference type="NCBI Taxonomy" id="53367"/>
    <lineage>
        <taxon>Bacteria</taxon>
        <taxon>Bacillati</taxon>
        <taxon>Actinomycetota</taxon>
        <taxon>Actinomycetes</taxon>
        <taxon>Micromonosporales</taxon>
        <taxon>Micromonosporaceae</taxon>
        <taxon>Asanoa</taxon>
    </lineage>
</organism>
<evidence type="ECO:0000256" key="1">
    <source>
        <dbReference type="ARBA" id="ARBA00012513"/>
    </source>
</evidence>
<sequence>MSMTPPQLVADRYRLIEPLGQGGMGRVWLALDEVLHREVAIKELVPPPGLTDEERRETRQRSLREARAIARLNHINVVRIFDVLRTDGDPWIVMEYVASRSLQDVIAADGPLPAVRVAEIGLGMLAALRAAHRAGVVHRDIKPANVLLADDGRVVLTDWGLATMPGDPTVTRTGLVLGSPAYIAPERARDGTSGPLTDMWSLGATLYAAVEGQSPFARPSALATLAALATEPPAPARHAGALRPVLNGLLRKDPADRIDPEEADRLLRRASGRKTVARRPLLDGVRRPTALRDRLGNPGGSAPYYQGLAAAPASPAAPAPTGPGAPTPTSPGAPTPTSPGAPTPGAATPTSPGTPTPTSPATPGQASPGVPSQASPAAPGQASPAAPGQASPAASGQASPAAQTATSQDAPTTRRPHNPPGAGVWPISPAAPTAAPLSPAAPHQASPTSTPGHTQHDARPVVVPGSPAGPTAGPTSPATPTIRPTSPATGTARPTSPAAHPTSPATHPTSPATHPTSPAARPTSPAARPTSPAARPTSPASRPTSPAGRASVPPPPPATAPPGQLTPDRPRRTDQRTRSLAVLAAALAAVVLMMAVVLLLLRDDPAANRADPPPAGSTTNATNPTNPAKPTTQPAAPPTTNAAPTATPTPAGFKLPTGWRMRDDGTGFEVPVPDGWALTRDDDGRAKWTEPNGNRFLLIDQTRDPRPDPRKDWLENESVRKSGYNDYRRIQIKTVKYWDSAADWEFTYTSKSGTRLHVLNRGFVTAKDQAYSIYWSTPDAQWQSSRGDLAVIIQGFKPARR</sequence>
<reference evidence="11 12" key="1">
    <citation type="submission" date="2018-08" db="EMBL/GenBank/DDBJ databases">
        <title>Sequencing the genomes of 1000 actinobacteria strains.</title>
        <authorList>
            <person name="Klenk H.-P."/>
        </authorList>
    </citation>
    <scope>NUCLEOTIDE SEQUENCE [LARGE SCALE GENOMIC DNA]</scope>
    <source>
        <strain evidence="11 12">DSM 44099</strain>
    </source>
</reference>
<evidence type="ECO:0000256" key="5">
    <source>
        <dbReference type="ARBA" id="ARBA00022777"/>
    </source>
</evidence>
<dbReference type="Pfam" id="PF00069">
    <property type="entry name" value="Pkinase"/>
    <property type="match status" value="1"/>
</dbReference>
<evidence type="ECO:0000256" key="7">
    <source>
        <dbReference type="PROSITE-ProRule" id="PRU10141"/>
    </source>
</evidence>
<evidence type="ECO:0000259" key="10">
    <source>
        <dbReference type="PROSITE" id="PS50011"/>
    </source>
</evidence>
<keyword evidence="9" id="KW-0472">Membrane</keyword>